<protein>
    <submittedName>
        <fullName evidence="1">Uncharacterized protein</fullName>
    </submittedName>
</protein>
<evidence type="ECO:0000313" key="2">
    <source>
        <dbReference type="Proteomes" id="UP001595593"/>
    </source>
</evidence>
<evidence type="ECO:0000313" key="1">
    <source>
        <dbReference type="EMBL" id="MFC3124377.1"/>
    </source>
</evidence>
<keyword evidence="2" id="KW-1185">Reference proteome</keyword>
<dbReference type="EMBL" id="JBHRTN010000006">
    <property type="protein sequence ID" value="MFC3124377.1"/>
    <property type="molecule type" value="Genomic_DNA"/>
</dbReference>
<proteinExistence type="predicted"/>
<dbReference type="RefSeq" id="WP_379594800.1">
    <property type="nucleotide sequence ID" value="NZ_JBHRTN010000006.1"/>
</dbReference>
<dbReference type="Proteomes" id="UP001595593">
    <property type="component" value="Unassembled WGS sequence"/>
</dbReference>
<sequence length="115" mass="12391">MARALNLPCWELTAASPTIAKWRPVVSEMQLALPFNCSSDLALFPAPTAFWHALLAMSCSLGRQEPVVVLAGMTAYRSDLGVVAIGVLDTAHLANGTHCIQVASLMHAFLRVLHH</sequence>
<name>A0ABV7G234_9PROT</name>
<reference evidence="2" key="1">
    <citation type="journal article" date="2019" name="Int. J. Syst. Evol. Microbiol.">
        <title>The Global Catalogue of Microorganisms (GCM) 10K type strain sequencing project: providing services to taxonomists for standard genome sequencing and annotation.</title>
        <authorList>
            <consortium name="The Broad Institute Genomics Platform"/>
            <consortium name="The Broad Institute Genome Sequencing Center for Infectious Disease"/>
            <person name="Wu L."/>
            <person name="Ma J."/>
        </authorList>
    </citation>
    <scope>NUCLEOTIDE SEQUENCE [LARGE SCALE GENOMIC DNA]</scope>
    <source>
        <strain evidence="2">KCTC 52094</strain>
    </source>
</reference>
<gene>
    <name evidence="1" type="ORF">ACFOD4_04825</name>
</gene>
<organism evidence="1 2">
    <name type="scientific">Teichococcus globiformis</name>
    <dbReference type="NCBI Taxonomy" id="2307229"/>
    <lineage>
        <taxon>Bacteria</taxon>
        <taxon>Pseudomonadati</taxon>
        <taxon>Pseudomonadota</taxon>
        <taxon>Alphaproteobacteria</taxon>
        <taxon>Acetobacterales</taxon>
        <taxon>Roseomonadaceae</taxon>
        <taxon>Roseomonas</taxon>
    </lineage>
</organism>
<comment type="caution">
    <text evidence="1">The sequence shown here is derived from an EMBL/GenBank/DDBJ whole genome shotgun (WGS) entry which is preliminary data.</text>
</comment>
<accession>A0ABV7G234</accession>